<name>A0A2H1WNZ8_SPOFR</name>
<gene>
    <name evidence="1" type="ORF">SFRICE_032476</name>
</gene>
<sequence>MNIRVFDHCINDEIITVDDWDKDPVLRSMELSLEIGGEPIAISWTQFQTPCYNRFFFENPKYFALPGNRTRDPSPSGRKCDCSTNEASIKLSKKRRFRTGEVIVAGGLSAPLLKL</sequence>
<evidence type="ECO:0000313" key="1">
    <source>
        <dbReference type="EMBL" id="SOQ54164.1"/>
    </source>
</evidence>
<accession>A0A2H1WNZ8</accession>
<dbReference type="AlphaFoldDB" id="A0A2H1WNZ8"/>
<organism evidence="1">
    <name type="scientific">Spodoptera frugiperda</name>
    <name type="common">Fall armyworm</name>
    <dbReference type="NCBI Taxonomy" id="7108"/>
    <lineage>
        <taxon>Eukaryota</taxon>
        <taxon>Metazoa</taxon>
        <taxon>Ecdysozoa</taxon>
        <taxon>Arthropoda</taxon>
        <taxon>Hexapoda</taxon>
        <taxon>Insecta</taxon>
        <taxon>Pterygota</taxon>
        <taxon>Neoptera</taxon>
        <taxon>Endopterygota</taxon>
        <taxon>Lepidoptera</taxon>
        <taxon>Glossata</taxon>
        <taxon>Ditrysia</taxon>
        <taxon>Noctuoidea</taxon>
        <taxon>Noctuidae</taxon>
        <taxon>Amphipyrinae</taxon>
        <taxon>Spodoptera</taxon>
    </lineage>
</organism>
<proteinExistence type="predicted"/>
<reference evidence="1" key="1">
    <citation type="submission" date="2016-07" db="EMBL/GenBank/DDBJ databases">
        <authorList>
            <person name="Bretaudeau A."/>
        </authorList>
    </citation>
    <scope>NUCLEOTIDE SEQUENCE</scope>
    <source>
        <strain evidence="1">Rice</strain>
        <tissue evidence="1">Whole body</tissue>
    </source>
</reference>
<dbReference type="EMBL" id="ODYU01009610">
    <property type="protein sequence ID" value="SOQ54164.1"/>
    <property type="molecule type" value="Genomic_DNA"/>
</dbReference>
<protein>
    <submittedName>
        <fullName evidence="1">SFRICE_032476</fullName>
    </submittedName>
</protein>